<dbReference type="PRINTS" id="PR00455">
    <property type="entry name" value="HTHTETR"/>
</dbReference>
<feature type="DNA-binding region" description="H-T-H motif" evidence="2">
    <location>
        <begin position="50"/>
        <end position="69"/>
    </location>
</feature>
<dbReference type="InterPro" id="IPR001647">
    <property type="entry name" value="HTH_TetR"/>
</dbReference>
<evidence type="ECO:0007829" key="5">
    <source>
        <dbReference type="PDB" id="5FGL"/>
    </source>
</evidence>
<dbReference type="GO" id="GO:0003700">
    <property type="term" value="F:DNA-binding transcription factor activity"/>
    <property type="evidence" value="ECO:0007669"/>
    <property type="project" value="TreeGrafter"/>
</dbReference>
<dbReference type="Pfam" id="PF00440">
    <property type="entry name" value="TetR_N"/>
    <property type="match status" value="1"/>
</dbReference>
<dbReference type="InterPro" id="IPR036271">
    <property type="entry name" value="Tet_transcr_reg_TetR-rel_C_sf"/>
</dbReference>
<evidence type="ECO:0000256" key="2">
    <source>
        <dbReference type="PROSITE-ProRule" id="PRU00335"/>
    </source>
</evidence>
<dbReference type="AlphaFoldDB" id="A0A0B4KIF6"/>
<proteinExistence type="evidence at protein level"/>
<dbReference type="Pfam" id="PF17939">
    <property type="entry name" value="TetR_C_30"/>
    <property type="match status" value="1"/>
</dbReference>
<dbReference type="PANTHER" id="PTHR30055">
    <property type="entry name" value="HTH-TYPE TRANSCRIPTIONAL REGULATOR RUTR"/>
    <property type="match status" value="1"/>
</dbReference>
<keyword evidence="5 6" id="KW-0002">3D-structure</keyword>
<dbReference type="PDBsum" id="5FGL"/>
<accession>A0A0B4KIF6</accession>
<dbReference type="SUPFAM" id="SSF46689">
    <property type="entry name" value="Homeodomain-like"/>
    <property type="match status" value="1"/>
</dbReference>
<dbReference type="Gene3D" id="1.10.357.10">
    <property type="entry name" value="Tetracycline Repressor, domain 2"/>
    <property type="match status" value="1"/>
</dbReference>
<dbReference type="SUPFAM" id="SSF48498">
    <property type="entry name" value="Tetracyclin repressor-like, C-terminal domain"/>
    <property type="match status" value="1"/>
</dbReference>
<evidence type="ECO:0007829" key="6">
    <source>
        <dbReference type="PDB" id="5FHP"/>
    </source>
</evidence>
<dbReference type="GO" id="GO:0000976">
    <property type="term" value="F:transcription cis-regulatory region binding"/>
    <property type="evidence" value="ECO:0007669"/>
    <property type="project" value="TreeGrafter"/>
</dbReference>
<protein>
    <submittedName>
        <fullName evidence="4">NicR</fullName>
    </submittedName>
</protein>
<gene>
    <name evidence="4" type="primary">nicR</name>
</gene>
<dbReference type="PDBsum" id="5FHP"/>
<dbReference type="InterPro" id="IPR041586">
    <property type="entry name" value="PsrA_TetR_C"/>
</dbReference>
<dbReference type="PANTHER" id="PTHR30055:SF235">
    <property type="entry name" value="TRANSCRIPTIONAL REGULATORY PROTEIN"/>
    <property type="match status" value="1"/>
</dbReference>
<reference evidence="5 6" key="2">
    <citation type="submission" date="2015-12" db="PDB data bank">
        <title>Co-crystal Structure of NicR2_Hsp.</title>
        <authorList>
            <person name="Zhang K."/>
            <person name="Tang H."/>
            <person name="Wu G."/>
            <person name="Wang W."/>
            <person name="Hu H."/>
            <person name="Xu P."/>
        </authorList>
    </citation>
    <scope>X-RAY CRYSTALLOGRAPHY (2.40 ANGSTROMS) OF 31-237</scope>
</reference>
<dbReference type="PDB" id="5FGL">
    <property type="method" value="X-ray"/>
    <property type="resolution" value="2.40 A"/>
    <property type="chains" value="A/B/C/D/E/F=31-237"/>
</dbReference>
<feature type="domain" description="HTH tetR-type" evidence="3">
    <location>
        <begin position="27"/>
        <end position="87"/>
    </location>
</feature>
<dbReference type="InterPro" id="IPR009057">
    <property type="entry name" value="Homeodomain-like_sf"/>
</dbReference>
<sequence>MADSKSAQNSAVGPKLGRRRFSELGEVVNKELILNEAEKVFAMHGFLGATLKQIAQNSNVTQALITYYYGTKQNLFMEVYRRGLSDIDKKRQNYLDELKSRPEGYNTYDIVRTYLRPQFEHREGGQAWMHFARLQSRLASEPEEVAVPLRKELYDHTLKAFIHEIMECEGEDDAAAVSWGAVFMVSMILYMLRGVDRIGELTDGHLHAESEDDIVERMTIFITGGINSLKQATQDKYK</sequence>
<dbReference type="RefSeq" id="WP_024087624.1">
    <property type="nucleotide sequence ID" value="NC_015733.1"/>
</dbReference>
<dbReference type="InterPro" id="IPR050109">
    <property type="entry name" value="HTH-type_TetR-like_transc_reg"/>
</dbReference>
<dbReference type="SMR" id="A0A0B4KIF6"/>
<reference evidence="4" key="1">
    <citation type="journal article" date="2014" name="Mol. Microbiol.">
        <title>An unusual repressor controls the expression of a crucial nicotine-degrading gene cluster in Pseudomonas putida S16.</title>
        <authorList>
            <person name="Wang L."/>
            <person name="Tang H."/>
            <person name="Yu H."/>
            <person name="Yao Y."/>
            <person name="Xu P."/>
        </authorList>
    </citation>
    <scope>NUCLEOTIDE SEQUENCE</scope>
    <source>
        <strain evidence="4">S16</strain>
    </source>
</reference>
<name>A0A0B4KIF6_PSEP6</name>
<dbReference type="PROSITE" id="PS50977">
    <property type="entry name" value="HTH_TETR_2"/>
    <property type="match status" value="1"/>
</dbReference>
<feature type="non-terminal residue" evidence="4">
    <location>
        <position position="1"/>
    </location>
</feature>
<evidence type="ECO:0000313" key="4">
    <source>
        <dbReference type="EMBL" id="AGH68973.1"/>
    </source>
</evidence>
<evidence type="ECO:0000259" key="3">
    <source>
        <dbReference type="PROSITE" id="PS50977"/>
    </source>
</evidence>
<dbReference type="EMBL" id="JX415316">
    <property type="protein sequence ID" value="AGH68973.1"/>
    <property type="molecule type" value="Genomic_DNA"/>
</dbReference>
<organism evidence="4">
    <name type="scientific">Pseudomonas putida (strain DSM 28022 / S16)</name>
    <dbReference type="NCBI Taxonomy" id="1042876"/>
    <lineage>
        <taxon>Bacteria</taxon>
        <taxon>Pseudomonadati</taxon>
        <taxon>Pseudomonadota</taxon>
        <taxon>Gammaproteobacteria</taxon>
        <taxon>Pseudomonadales</taxon>
        <taxon>Pseudomonadaceae</taxon>
        <taxon>Pseudomonas</taxon>
    </lineage>
</organism>
<evidence type="ECO:0000256" key="1">
    <source>
        <dbReference type="ARBA" id="ARBA00023125"/>
    </source>
</evidence>
<keyword evidence="1 2" id="KW-0238">DNA-binding</keyword>
<dbReference type="PDB" id="5FHP">
    <property type="method" value="X-ray"/>
    <property type="resolution" value="2.65 A"/>
    <property type="chains" value="A/B/C/D/E/F=31-238"/>
</dbReference>